<comment type="caution">
    <text evidence="2">The sequence shown here is derived from an EMBL/GenBank/DDBJ whole genome shotgun (WGS) entry which is preliminary data.</text>
</comment>
<name>A0ABV0KPM3_9CYAN</name>
<dbReference type="Proteomes" id="UP001476950">
    <property type="component" value="Unassembled WGS sequence"/>
</dbReference>
<reference evidence="2 3" key="1">
    <citation type="submission" date="2022-04" db="EMBL/GenBank/DDBJ databases">
        <title>Positive selection, recombination, and allopatry shape intraspecific diversity of widespread and dominant cyanobacteria.</title>
        <authorList>
            <person name="Wei J."/>
            <person name="Shu W."/>
            <person name="Hu C."/>
        </authorList>
    </citation>
    <scope>NUCLEOTIDE SEQUENCE [LARGE SCALE GENOMIC DNA]</scope>
    <source>
        <strain evidence="2 3">AS-A4</strain>
    </source>
</reference>
<evidence type="ECO:0000259" key="1">
    <source>
        <dbReference type="Pfam" id="PF06114"/>
    </source>
</evidence>
<evidence type="ECO:0000313" key="3">
    <source>
        <dbReference type="Proteomes" id="UP001476950"/>
    </source>
</evidence>
<dbReference type="Gene3D" id="1.10.10.2910">
    <property type="match status" value="1"/>
</dbReference>
<sequence length="281" mass="31674">MPYRHPGQAFLSCYGTLQREQDVLRYVEFLRQEAGLNDDPPIDLTLIYSHFGIPTPRRAPLDEQQGILVDSSTGIILIKEDDPLVRQRFTEGHELMELLFDAQEQARRGSFLPNWSSDHKERLCDQGAADLLMPQASFVPRLHELEVSLSTGRSLAALYQTSLLATLVRMMQYGEGEHALVLWHQALTQKEAAQKQSARTTEAQKKMRIWWSLRTSGWQSGFIPKHKSIASDSLIAKALSQGQPYNGAETVHFGWGAIQCQIEAMPLQLGNKPCVLSLLHL</sequence>
<dbReference type="InterPro" id="IPR052345">
    <property type="entry name" value="Rad_response_metalloprotease"/>
</dbReference>
<organism evidence="2 3">
    <name type="scientific">Stenomitos frigidus AS-A4</name>
    <dbReference type="NCBI Taxonomy" id="2933935"/>
    <lineage>
        <taxon>Bacteria</taxon>
        <taxon>Bacillati</taxon>
        <taxon>Cyanobacteriota</taxon>
        <taxon>Cyanophyceae</taxon>
        <taxon>Leptolyngbyales</taxon>
        <taxon>Leptolyngbyaceae</taxon>
        <taxon>Stenomitos</taxon>
    </lineage>
</organism>
<dbReference type="InterPro" id="IPR010359">
    <property type="entry name" value="IrrE_HExxH"/>
</dbReference>
<feature type="domain" description="IrrE N-terminal-like" evidence="1">
    <location>
        <begin position="69"/>
        <end position="170"/>
    </location>
</feature>
<dbReference type="PANTHER" id="PTHR43236">
    <property type="entry name" value="ANTITOXIN HIGA1"/>
    <property type="match status" value="1"/>
</dbReference>
<dbReference type="RefSeq" id="WP_190449982.1">
    <property type="nucleotide sequence ID" value="NZ_JAMPLM010000029.1"/>
</dbReference>
<dbReference type="PANTHER" id="PTHR43236:SF1">
    <property type="entry name" value="BLL7220 PROTEIN"/>
    <property type="match status" value="1"/>
</dbReference>
<dbReference type="Pfam" id="PF06114">
    <property type="entry name" value="Peptidase_M78"/>
    <property type="match status" value="1"/>
</dbReference>
<proteinExistence type="predicted"/>
<evidence type="ECO:0000313" key="2">
    <source>
        <dbReference type="EMBL" id="MEP1061193.1"/>
    </source>
</evidence>
<keyword evidence="3" id="KW-1185">Reference proteome</keyword>
<accession>A0ABV0KPM3</accession>
<protein>
    <submittedName>
        <fullName evidence="2">ImmA/IrrE family metallo-endopeptidase</fullName>
    </submittedName>
</protein>
<gene>
    <name evidence="2" type="ORF">NDI38_22430</name>
</gene>
<dbReference type="EMBL" id="JAMPLM010000029">
    <property type="protein sequence ID" value="MEP1061193.1"/>
    <property type="molecule type" value="Genomic_DNA"/>
</dbReference>